<keyword evidence="5 9" id="KW-0863">Zinc-finger</keyword>
<dbReference type="InterPro" id="IPR031657">
    <property type="entry name" value="REPA_OB_2"/>
</dbReference>
<comment type="function">
    <text evidence="9">As part of the replication protein A (RPA/RP-A), a single-stranded DNA-binding heterotrimeric complex, may play an essential role in DNA replication, recombination and repair. Binds and stabilizes single-stranded DNA intermediates, preventing complementary DNA reannealing and recruiting different proteins involved in DNA metabolism.</text>
</comment>
<feature type="region of interest" description="Disordered" evidence="10">
    <location>
        <begin position="122"/>
        <end position="186"/>
    </location>
</feature>
<dbReference type="GO" id="GO:0007004">
    <property type="term" value="P:telomere maintenance via telomerase"/>
    <property type="evidence" value="ECO:0007669"/>
    <property type="project" value="UniProtKB-ARBA"/>
</dbReference>
<evidence type="ECO:0000256" key="1">
    <source>
        <dbReference type="ARBA" id="ARBA00004123"/>
    </source>
</evidence>
<evidence type="ECO:0000256" key="5">
    <source>
        <dbReference type="ARBA" id="ARBA00022771"/>
    </source>
</evidence>
<keyword evidence="6 9" id="KW-0862">Zinc</keyword>
<evidence type="ECO:0000259" key="12">
    <source>
        <dbReference type="Pfam" id="PF04057"/>
    </source>
</evidence>
<dbReference type="GeneID" id="20669702"/>
<evidence type="ECO:0000256" key="6">
    <source>
        <dbReference type="ARBA" id="ARBA00022833"/>
    </source>
</evidence>
<evidence type="ECO:0000256" key="2">
    <source>
        <dbReference type="ARBA" id="ARBA00005690"/>
    </source>
</evidence>
<evidence type="ECO:0000313" key="16">
    <source>
        <dbReference type="Proteomes" id="UP000030671"/>
    </source>
</evidence>
<dbReference type="InterPro" id="IPR047192">
    <property type="entry name" value="Euk_RPA1_DBD_C"/>
</dbReference>
<sequence length="617" mass="67692">MSSSTPQLTSGICERLQVGDRDDQELWDSSPIVQFLSIKKVSAGIATGSSSSTDRFRIIVSDGVHFVQAMLATQLNHLVEEAVISKNTVAKLEKITCNVIQEKRLVVILALSVVHKEAPKIGTPTAFGPDKVPGSSIPAKDTPTSSSTAVSTLVPAPAPAPAPASARSGGAPSASTQRGGRNSTIFPIEGLSPYQNNWKIRARVTHKSDIRTYSNQRGEGKFFNVTFMDDTGEIKGTGFNAVVDELYEKLQEDKVYFISKARVNLSKKKFSSVSNEYELSLERTTEIEECLDTANLPVVKYNFVELSGLQDLTKDSLCDVIGIVKDIGDLGEINTKANRTIQKRELTLVDRSAFSVRLTLWGKQAEQFNASPSTVIAFKGVKVGEFGGRSLSMFSSSTMAVSPDISEAHLLRGWYDDGGASTSFTAHSSAGAGSGASINRNEMRTISEVKDAQLGMNEEKPDYFSTRATIMHIKSDNISYPACHTEGCSKKVVESHDGWRCEKCDRSYPKPQYRYIMSMAVADHTGQVWLQGFNDVGVAVFGKTADEVHEIKENDEAAYNDLMLKATCHTYMFGCRAKQDTFNDQTRVRYGITRIQPVDFAAEARIYIDLLRSPWAQ</sequence>
<dbReference type="GO" id="GO:0000781">
    <property type="term" value="C:chromosome, telomeric region"/>
    <property type="evidence" value="ECO:0007669"/>
    <property type="project" value="UniProtKB-ARBA"/>
</dbReference>
<dbReference type="FunFam" id="2.40.50.140:FF:000117">
    <property type="entry name" value="Replication protein A subunit"/>
    <property type="match status" value="1"/>
</dbReference>
<evidence type="ECO:0000259" key="13">
    <source>
        <dbReference type="Pfam" id="PF08646"/>
    </source>
</evidence>
<dbReference type="CDD" id="cd04474">
    <property type="entry name" value="RPA1_DBD_A"/>
    <property type="match status" value="1"/>
</dbReference>
<feature type="domain" description="OB" evidence="11">
    <location>
        <begin position="198"/>
        <end position="283"/>
    </location>
</feature>
<protein>
    <recommendedName>
        <fullName evidence="9">Replication protein A subunit</fullName>
    </recommendedName>
</protein>
<dbReference type="PANTHER" id="PTHR47165">
    <property type="entry name" value="OS03G0429900 PROTEIN"/>
    <property type="match status" value="1"/>
</dbReference>
<evidence type="ECO:0000256" key="4">
    <source>
        <dbReference type="ARBA" id="ARBA00022723"/>
    </source>
</evidence>
<dbReference type="Pfam" id="PF01336">
    <property type="entry name" value="tRNA_anti-codon"/>
    <property type="match status" value="1"/>
</dbReference>
<dbReference type="FunFam" id="2.40.50.140:FF:000064">
    <property type="entry name" value="Replication protein A subunit"/>
    <property type="match status" value="1"/>
</dbReference>
<proteinExistence type="inferred from homology"/>
<comment type="similarity">
    <text evidence="2 9">Belongs to the replication factor A protein 1 family.</text>
</comment>
<organism evidence="15 16">
    <name type="scientific">Heterobasidion irregulare (strain TC 32-1)</name>
    <dbReference type="NCBI Taxonomy" id="747525"/>
    <lineage>
        <taxon>Eukaryota</taxon>
        <taxon>Fungi</taxon>
        <taxon>Dikarya</taxon>
        <taxon>Basidiomycota</taxon>
        <taxon>Agaricomycotina</taxon>
        <taxon>Agaricomycetes</taxon>
        <taxon>Russulales</taxon>
        <taxon>Bondarzewiaceae</taxon>
        <taxon>Heterobasidion</taxon>
        <taxon>Heterobasidion annosum species complex</taxon>
    </lineage>
</organism>
<evidence type="ECO:0000256" key="3">
    <source>
        <dbReference type="ARBA" id="ARBA00022705"/>
    </source>
</evidence>
<keyword evidence="16" id="KW-1185">Reference proteome</keyword>
<accession>W4KLF0</accession>
<dbReference type="RefSeq" id="XP_009542949.1">
    <property type="nucleotide sequence ID" value="XM_009544654.1"/>
</dbReference>
<feature type="domain" description="Replication factor A C-terminal" evidence="13">
    <location>
        <begin position="463"/>
        <end position="605"/>
    </location>
</feature>
<dbReference type="GO" id="GO:0006310">
    <property type="term" value="P:DNA recombination"/>
    <property type="evidence" value="ECO:0007669"/>
    <property type="project" value="InterPro"/>
</dbReference>
<dbReference type="CDD" id="cd04476">
    <property type="entry name" value="RPA1_DBD_C"/>
    <property type="match status" value="1"/>
</dbReference>
<keyword evidence="3 9" id="KW-0235">DNA replication</keyword>
<dbReference type="GO" id="GO:0008270">
    <property type="term" value="F:zinc ion binding"/>
    <property type="evidence" value="ECO:0007669"/>
    <property type="project" value="UniProtKB-KW"/>
</dbReference>
<dbReference type="InterPro" id="IPR004365">
    <property type="entry name" value="NA-bd_OB_tRNA"/>
</dbReference>
<dbReference type="InParanoid" id="W4KLF0"/>
<dbReference type="KEGG" id="hir:HETIRDRAFT_309703"/>
<gene>
    <name evidence="15" type="ORF">HETIRDRAFT_309703</name>
</gene>
<dbReference type="Pfam" id="PF16900">
    <property type="entry name" value="REPA_OB_2"/>
    <property type="match status" value="1"/>
</dbReference>
<dbReference type="SUPFAM" id="SSF50249">
    <property type="entry name" value="Nucleic acid-binding proteins"/>
    <property type="match status" value="4"/>
</dbReference>
<dbReference type="FunFam" id="2.40.50.140:FF:000090">
    <property type="entry name" value="Replication protein A subunit"/>
    <property type="match status" value="1"/>
</dbReference>
<dbReference type="GO" id="GO:0003677">
    <property type="term" value="F:DNA binding"/>
    <property type="evidence" value="ECO:0007669"/>
    <property type="project" value="UniProtKB-KW"/>
</dbReference>
<feature type="compositionally biased region" description="Polar residues" evidence="10">
    <location>
        <begin position="176"/>
        <end position="185"/>
    </location>
</feature>
<comment type="subcellular location">
    <subcellularLocation>
        <location evidence="1 9">Nucleus</location>
    </subcellularLocation>
</comment>
<feature type="compositionally biased region" description="Low complexity" evidence="10">
    <location>
        <begin position="163"/>
        <end position="175"/>
    </location>
</feature>
<dbReference type="InterPro" id="IPR004591">
    <property type="entry name" value="Rfa1"/>
</dbReference>
<dbReference type="FunFam" id="2.40.50.140:FF:000041">
    <property type="entry name" value="Replication protein A subunit"/>
    <property type="match status" value="1"/>
</dbReference>
<dbReference type="Pfam" id="PF08646">
    <property type="entry name" value="Rep_fac-A_C"/>
    <property type="match status" value="1"/>
</dbReference>
<feature type="compositionally biased region" description="Polar residues" evidence="10">
    <location>
        <begin position="142"/>
        <end position="151"/>
    </location>
</feature>
<dbReference type="Proteomes" id="UP000030671">
    <property type="component" value="Unassembled WGS sequence"/>
</dbReference>
<dbReference type="STRING" id="747525.W4KLF0"/>
<reference evidence="15 16" key="1">
    <citation type="journal article" date="2012" name="New Phytol.">
        <title>Insight into trade-off between wood decay and parasitism from the genome of a fungal forest pathogen.</title>
        <authorList>
            <person name="Olson A."/>
            <person name="Aerts A."/>
            <person name="Asiegbu F."/>
            <person name="Belbahri L."/>
            <person name="Bouzid O."/>
            <person name="Broberg A."/>
            <person name="Canback B."/>
            <person name="Coutinho P.M."/>
            <person name="Cullen D."/>
            <person name="Dalman K."/>
            <person name="Deflorio G."/>
            <person name="van Diepen L.T."/>
            <person name="Dunand C."/>
            <person name="Duplessis S."/>
            <person name="Durling M."/>
            <person name="Gonthier P."/>
            <person name="Grimwood J."/>
            <person name="Fossdal C.G."/>
            <person name="Hansson D."/>
            <person name="Henrissat B."/>
            <person name="Hietala A."/>
            <person name="Himmelstrand K."/>
            <person name="Hoffmeister D."/>
            <person name="Hogberg N."/>
            <person name="James T.Y."/>
            <person name="Karlsson M."/>
            <person name="Kohler A."/>
            <person name="Kues U."/>
            <person name="Lee Y.H."/>
            <person name="Lin Y.C."/>
            <person name="Lind M."/>
            <person name="Lindquist E."/>
            <person name="Lombard V."/>
            <person name="Lucas S."/>
            <person name="Lunden K."/>
            <person name="Morin E."/>
            <person name="Murat C."/>
            <person name="Park J."/>
            <person name="Raffaello T."/>
            <person name="Rouze P."/>
            <person name="Salamov A."/>
            <person name="Schmutz J."/>
            <person name="Solheim H."/>
            <person name="Stahlberg J."/>
            <person name="Velez H."/>
            <person name="de Vries R.P."/>
            <person name="Wiebenga A."/>
            <person name="Woodward S."/>
            <person name="Yakovlev I."/>
            <person name="Garbelotto M."/>
            <person name="Martin F."/>
            <person name="Grigoriev I.V."/>
            <person name="Stenlid J."/>
        </authorList>
    </citation>
    <scope>NUCLEOTIDE SEQUENCE [LARGE SCALE GENOMIC DNA]</scope>
    <source>
        <strain evidence="15 16">TC 32-1</strain>
    </source>
</reference>
<name>W4KLF0_HETIT</name>
<dbReference type="GO" id="GO:0006281">
    <property type="term" value="P:DNA repair"/>
    <property type="evidence" value="ECO:0007669"/>
    <property type="project" value="InterPro"/>
</dbReference>
<dbReference type="eggNOG" id="KOG0851">
    <property type="taxonomic scope" value="Eukaryota"/>
</dbReference>
<dbReference type="HOGENOM" id="CLU_012393_2_1_1"/>
<evidence type="ECO:0000313" key="15">
    <source>
        <dbReference type="EMBL" id="ETW86185.1"/>
    </source>
</evidence>
<dbReference type="FunCoup" id="W4KLF0">
    <property type="interactions" value="741"/>
</dbReference>
<dbReference type="AlphaFoldDB" id="W4KLF0"/>
<dbReference type="PANTHER" id="PTHR47165:SF4">
    <property type="entry name" value="OS03G0429900 PROTEIN"/>
    <property type="match status" value="1"/>
</dbReference>
<evidence type="ECO:0000256" key="8">
    <source>
        <dbReference type="ARBA" id="ARBA00023242"/>
    </source>
</evidence>
<dbReference type="NCBIfam" id="TIGR00617">
    <property type="entry name" value="rpa1"/>
    <property type="match status" value="1"/>
</dbReference>
<feature type="domain" description="Replication factor-A protein 1 N-terminal" evidence="12">
    <location>
        <begin position="26"/>
        <end position="115"/>
    </location>
</feature>
<dbReference type="OrthoDB" id="1751331at2759"/>
<keyword evidence="7 9" id="KW-0238">DNA-binding</keyword>
<dbReference type="GO" id="GO:0006260">
    <property type="term" value="P:DNA replication"/>
    <property type="evidence" value="ECO:0007669"/>
    <property type="project" value="UniProtKB-KW"/>
</dbReference>
<feature type="domain" description="Replication protein A OB" evidence="14">
    <location>
        <begin position="307"/>
        <end position="401"/>
    </location>
</feature>
<comment type="subunit">
    <text evidence="9">Component of the heterotrimeric canonical replication protein A complex (RPA).</text>
</comment>
<keyword evidence="4 9" id="KW-0479">Metal-binding</keyword>
<evidence type="ECO:0000256" key="10">
    <source>
        <dbReference type="SAM" id="MobiDB-lite"/>
    </source>
</evidence>
<keyword evidence="8 9" id="KW-0539">Nucleus</keyword>
<dbReference type="GO" id="GO:0005662">
    <property type="term" value="C:DNA replication factor A complex"/>
    <property type="evidence" value="ECO:0007669"/>
    <property type="project" value="UniProtKB-ARBA"/>
</dbReference>
<dbReference type="InterPro" id="IPR007199">
    <property type="entry name" value="Rep_factor-A_N"/>
</dbReference>
<dbReference type="InterPro" id="IPR013955">
    <property type="entry name" value="Rep_factor-A_C"/>
</dbReference>
<evidence type="ECO:0000256" key="9">
    <source>
        <dbReference type="RuleBase" id="RU364130"/>
    </source>
</evidence>
<dbReference type="Pfam" id="PF04057">
    <property type="entry name" value="Rep-A_N"/>
    <property type="match status" value="1"/>
</dbReference>
<evidence type="ECO:0000259" key="11">
    <source>
        <dbReference type="Pfam" id="PF01336"/>
    </source>
</evidence>
<dbReference type="CDD" id="cd04475">
    <property type="entry name" value="RPA1_DBD_B"/>
    <property type="match status" value="1"/>
</dbReference>
<evidence type="ECO:0000259" key="14">
    <source>
        <dbReference type="Pfam" id="PF16900"/>
    </source>
</evidence>
<dbReference type="Gene3D" id="2.40.50.140">
    <property type="entry name" value="Nucleic acid-binding proteins"/>
    <property type="match status" value="4"/>
</dbReference>
<dbReference type="CDD" id="cd04477">
    <property type="entry name" value="RPA1N"/>
    <property type="match status" value="1"/>
</dbReference>
<dbReference type="EMBL" id="KI925455">
    <property type="protein sequence ID" value="ETW86185.1"/>
    <property type="molecule type" value="Genomic_DNA"/>
</dbReference>
<dbReference type="InterPro" id="IPR012340">
    <property type="entry name" value="NA-bd_OB-fold"/>
</dbReference>
<evidence type="ECO:0000256" key="7">
    <source>
        <dbReference type="ARBA" id="ARBA00023125"/>
    </source>
</evidence>